<keyword evidence="6 17" id="KW-0963">Cytoplasm</keyword>
<keyword evidence="9 17" id="KW-0274">FAD</keyword>
<dbReference type="GO" id="GO:0009252">
    <property type="term" value="P:peptidoglycan biosynthetic process"/>
    <property type="evidence" value="ECO:0007669"/>
    <property type="project" value="UniProtKB-UniRule"/>
</dbReference>
<dbReference type="KEGG" id="stp:Strop_0328"/>
<feature type="domain" description="FAD-binding PCMH-type" evidence="18">
    <location>
        <begin position="40"/>
        <end position="210"/>
    </location>
</feature>
<keyword evidence="15 17" id="KW-0961">Cell wall biogenesis/degradation</keyword>
<comment type="similarity">
    <text evidence="5 17">Belongs to the MurB family.</text>
</comment>
<evidence type="ECO:0000256" key="15">
    <source>
        <dbReference type="ARBA" id="ARBA00023316"/>
    </source>
</evidence>
<dbReference type="InterPro" id="IPR016166">
    <property type="entry name" value="FAD-bd_PCMH"/>
</dbReference>
<evidence type="ECO:0000256" key="1">
    <source>
        <dbReference type="ARBA" id="ARBA00001974"/>
    </source>
</evidence>
<dbReference type="InterPro" id="IPR036635">
    <property type="entry name" value="MurB_C_sf"/>
</dbReference>
<dbReference type="InterPro" id="IPR016169">
    <property type="entry name" value="FAD-bd_PCMH_sub2"/>
</dbReference>
<dbReference type="InterPro" id="IPR036318">
    <property type="entry name" value="FAD-bd_PCMH-like_sf"/>
</dbReference>
<feature type="active site" description="Proton donor" evidence="17">
    <location>
        <position position="265"/>
    </location>
</feature>
<dbReference type="AlphaFoldDB" id="A4X1R3"/>
<keyword evidence="11 17" id="KW-0133">Cell shape</keyword>
<dbReference type="EMBL" id="CP000667">
    <property type="protein sequence ID" value="ABP52813.1"/>
    <property type="molecule type" value="Genomic_DNA"/>
</dbReference>
<evidence type="ECO:0000256" key="6">
    <source>
        <dbReference type="ARBA" id="ARBA00022490"/>
    </source>
</evidence>
<evidence type="ECO:0000256" key="16">
    <source>
        <dbReference type="ARBA" id="ARBA00048914"/>
    </source>
</evidence>
<sequence length="376" mass="40038">MGAAATPQLRVMGVTEVPQSTSGIQPDTECNLSRYTTLRLGGWATRVVTATSADDLVRGVREAGERGEQVLVLAGGSNVVISDAGFPGTVVLVRSRGLRVVDTDTDTVTVRVEAGEPWDDLVAHTVASGWSGLECLSGIPGSTGATPIQNVGAYGQDVAETITGVQVYDRVAGTTGRIEARDCGFSYRSSIFKYSDRWVVLSVDFRLARSPLSGPVRYAELARALDVAVGDRVPLVKARDAVLRLRAGKGMVLDPTDPDTWSVGSFFTNPVLDQAGYERLRERAAELGEPPSWPGADGTVKVSAAWLIDKAGFGKGHPGPEGVVTISTKHTLALTHRSGTARTEDLVRLAREIRHGVQARFDVTLHPEPVLINCAL</sequence>
<keyword evidence="14 17" id="KW-0131">Cell cycle</keyword>
<keyword evidence="12 17" id="KW-0573">Peptidoglycan synthesis</keyword>
<accession>A4X1R3</accession>
<evidence type="ECO:0000256" key="11">
    <source>
        <dbReference type="ARBA" id="ARBA00022960"/>
    </source>
</evidence>
<keyword evidence="20" id="KW-1185">Reference proteome</keyword>
<evidence type="ECO:0000313" key="20">
    <source>
        <dbReference type="Proteomes" id="UP000000235"/>
    </source>
</evidence>
<dbReference type="HOGENOM" id="CLU_035304_0_1_11"/>
<dbReference type="InterPro" id="IPR003170">
    <property type="entry name" value="MurB"/>
</dbReference>
<evidence type="ECO:0000256" key="3">
    <source>
        <dbReference type="ARBA" id="ARBA00004496"/>
    </source>
</evidence>
<dbReference type="Proteomes" id="UP000000235">
    <property type="component" value="Chromosome"/>
</dbReference>
<proteinExistence type="inferred from homology"/>
<keyword evidence="7 17" id="KW-0132">Cell division</keyword>
<evidence type="ECO:0000256" key="13">
    <source>
        <dbReference type="ARBA" id="ARBA00023002"/>
    </source>
</evidence>
<dbReference type="NCBIfam" id="TIGR00179">
    <property type="entry name" value="murB"/>
    <property type="match status" value="1"/>
</dbReference>
<dbReference type="PANTHER" id="PTHR21071:SF4">
    <property type="entry name" value="UDP-N-ACETYLENOLPYRUVOYLGLUCOSAMINE REDUCTASE"/>
    <property type="match status" value="1"/>
</dbReference>
<name>A4X1R3_SALTO</name>
<dbReference type="GO" id="GO:0008360">
    <property type="term" value="P:regulation of cell shape"/>
    <property type="evidence" value="ECO:0007669"/>
    <property type="project" value="UniProtKB-KW"/>
</dbReference>
<dbReference type="Pfam" id="PF02873">
    <property type="entry name" value="MurB_C"/>
    <property type="match status" value="1"/>
</dbReference>
<dbReference type="InterPro" id="IPR006094">
    <property type="entry name" value="Oxid_FAD_bind_N"/>
</dbReference>
<dbReference type="InterPro" id="IPR016167">
    <property type="entry name" value="FAD-bd_PCMH_sub1"/>
</dbReference>
<dbReference type="EC" id="1.3.1.98" evidence="17"/>
<evidence type="ECO:0000256" key="5">
    <source>
        <dbReference type="ARBA" id="ARBA00010485"/>
    </source>
</evidence>
<keyword evidence="8 17" id="KW-0285">Flavoprotein</keyword>
<comment type="function">
    <text evidence="2 17">Cell wall formation.</text>
</comment>
<dbReference type="SUPFAM" id="SSF56194">
    <property type="entry name" value="Uridine diphospho-N-Acetylenolpyruvylglucosamine reductase, MurB, C-terminal domain"/>
    <property type="match status" value="1"/>
</dbReference>
<dbReference type="GO" id="GO:0071555">
    <property type="term" value="P:cell wall organization"/>
    <property type="evidence" value="ECO:0007669"/>
    <property type="project" value="UniProtKB-KW"/>
</dbReference>
<dbReference type="GO" id="GO:0008762">
    <property type="term" value="F:UDP-N-acetylmuramate dehydrogenase activity"/>
    <property type="evidence" value="ECO:0007669"/>
    <property type="project" value="UniProtKB-UniRule"/>
</dbReference>
<evidence type="ECO:0000256" key="2">
    <source>
        <dbReference type="ARBA" id="ARBA00003921"/>
    </source>
</evidence>
<dbReference type="HAMAP" id="MF_00037">
    <property type="entry name" value="MurB"/>
    <property type="match status" value="1"/>
</dbReference>
<dbReference type="GO" id="GO:0071949">
    <property type="term" value="F:FAD binding"/>
    <property type="evidence" value="ECO:0007669"/>
    <property type="project" value="InterPro"/>
</dbReference>
<evidence type="ECO:0000256" key="9">
    <source>
        <dbReference type="ARBA" id="ARBA00022827"/>
    </source>
</evidence>
<comment type="cofactor">
    <cofactor evidence="1 17">
        <name>FAD</name>
        <dbReference type="ChEBI" id="CHEBI:57692"/>
    </cofactor>
</comment>
<evidence type="ECO:0000256" key="4">
    <source>
        <dbReference type="ARBA" id="ARBA00004752"/>
    </source>
</evidence>
<gene>
    <name evidence="17" type="primary">murB</name>
    <name evidence="19" type="ordered locus">Strop_0328</name>
</gene>
<evidence type="ECO:0000256" key="10">
    <source>
        <dbReference type="ARBA" id="ARBA00022857"/>
    </source>
</evidence>
<dbReference type="NCBIfam" id="NF010478">
    <property type="entry name" value="PRK13903.1"/>
    <property type="match status" value="1"/>
</dbReference>
<dbReference type="Pfam" id="PF01565">
    <property type="entry name" value="FAD_binding_4"/>
    <property type="match status" value="1"/>
</dbReference>
<protein>
    <recommendedName>
        <fullName evidence="17">UDP-N-acetylenolpyruvoylglucosamine reductase</fullName>
        <ecNumber evidence="17">1.3.1.98</ecNumber>
    </recommendedName>
    <alternativeName>
        <fullName evidence="17">UDP-N-acetylmuramate dehydrogenase</fullName>
    </alternativeName>
</protein>
<dbReference type="PROSITE" id="PS51387">
    <property type="entry name" value="FAD_PCMH"/>
    <property type="match status" value="1"/>
</dbReference>
<evidence type="ECO:0000256" key="14">
    <source>
        <dbReference type="ARBA" id="ARBA00023306"/>
    </source>
</evidence>
<dbReference type="InterPro" id="IPR011601">
    <property type="entry name" value="MurB_C"/>
</dbReference>
<reference evidence="20" key="1">
    <citation type="journal article" date="2007" name="Proc. Natl. Acad. Sci. U.S.A.">
        <title>Genome sequencing reveals complex secondary metabolome in the marine actinomycete Salinispora tropica.</title>
        <authorList>
            <person name="Udwary D.W."/>
            <person name="Zeigler L."/>
            <person name="Asolkar R.N."/>
            <person name="Singan V."/>
            <person name="Lapidus A."/>
            <person name="Fenical W."/>
            <person name="Jensen P.R."/>
            <person name="Moore B.S."/>
        </authorList>
    </citation>
    <scope>NUCLEOTIDE SEQUENCE [LARGE SCALE GENOMIC DNA]</scope>
    <source>
        <strain evidence="20">ATCC BAA-916 / DSM 44818 / CNB-440</strain>
    </source>
</reference>
<dbReference type="STRING" id="369723.Strop_0328"/>
<dbReference type="GO" id="GO:0005829">
    <property type="term" value="C:cytosol"/>
    <property type="evidence" value="ECO:0007669"/>
    <property type="project" value="TreeGrafter"/>
</dbReference>
<dbReference type="UniPathway" id="UPA00219"/>
<keyword evidence="13 17" id="KW-0560">Oxidoreductase</keyword>
<dbReference type="Gene3D" id="3.90.78.10">
    <property type="entry name" value="UDP-N-acetylenolpyruvoylglucosamine reductase, C-terminal domain"/>
    <property type="match status" value="1"/>
</dbReference>
<dbReference type="Gene3D" id="3.30.465.10">
    <property type="match status" value="1"/>
</dbReference>
<evidence type="ECO:0000256" key="7">
    <source>
        <dbReference type="ARBA" id="ARBA00022618"/>
    </source>
</evidence>
<comment type="pathway">
    <text evidence="4 17">Cell wall biogenesis; peptidoglycan biosynthesis.</text>
</comment>
<evidence type="ECO:0000256" key="12">
    <source>
        <dbReference type="ARBA" id="ARBA00022984"/>
    </source>
</evidence>
<comment type="subcellular location">
    <subcellularLocation>
        <location evidence="3 17">Cytoplasm</location>
    </subcellularLocation>
</comment>
<evidence type="ECO:0000313" key="19">
    <source>
        <dbReference type="EMBL" id="ABP52813.1"/>
    </source>
</evidence>
<feature type="active site" evidence="17">
    <location>
        <position position="188"/>
    </location>
</feature>
<dbReference type="Gene3D" id="3.30.43.10">
    <property type="entry name" value="Uridine Diphospho-n-acetylenolpyruvylglucosamine Reductase, domain 2"/>
    <property type="match status" value="1"/>
</dbReference>
<keyword evidence="10 17" id="KW-0521">NADP</keyword>
<dbReference type="GO" id="GO:0051301">
    <property type="term" value="P:cell division"/>
    <property type="evidence" value="ECO:0007669"/>
    <property type="project" value="UniProtKB-KW"/>
</dbReference>
<feature type="active site" evidence="17">
    <location>
        <position position="368"/>
    </location>
</feature>
<organism evidence="19 20">
    <name type="scientific">Salinispora tropica (strain ATCC BAA-916 / DSM 44818 / JCM 13857 / NBRC 105044 / CNB-440)</name>
    <dbReference type="NCBI Taxonomy" id="369723"/>
    <lineage>
        <taxon>Bacteria</taxon>
        <taxon>Bacillati</taxon>
        <taxon>Actinomycetota</taxon>
        <taxon>Actinomycetes</taxon>
        <taxon>Micromonosporales</taxon>
        <taxon>Micromonosporaceae</taxon>
        <taxon>Salinispora</taxon>
    </lineage>
</organism>
<dbReference type="PANTHER" id="PTHR21071">
    <property type="entry name" value="UDP-N-ACETYLENOLPYRUVOYLGLUCOSAMINE REDUCTASE"/>
    <property type="match status" value="1"/>
</dbReference>
<dbReference type="eggNOG" id="COG0812">
    <property type="taxonomic scope" value="Bacteria"/>
</dbReference>
<evidence type="ECO:0000259" key="18">
    <source>
        <dbReference type="PROSITE" id="PS51387"/>
    </source>
</evidence>
<evidence type="ECO:0000256" key="8">
    <source>
        <dbReference type="ARBA" id="ARBA00022630"/>
    </source>
</evidence>
<evidence type="ECO:0000256" key="17">
    <source>
        <dbReference type="HAMAP-Rule" id="MF_00037"/>
    </source>
</evidence>
<dbReference type="SUPFAM" id="SSF56176">
    <property type="entry name" value="FAD-binding/transporter-associated domain-like"/>
    <property type="match status" value="1"/>
</dbReference>
<comment type="catalytic activity">
    <reaction evidence="16 17">
        <text>UDP-N-acetyl-alpha-D-muramate + NADP(+) = UDP-N-acetyl-3-O-(1-carboxyvinyl)-alpha-D-glucosamine + NADPH + H(+)</text>
        <dbReference type="Rhea" id="RHEA:12248"/>
        <dbReference type="ChEBI" id="CHEBI:15378"/>
        <dbReference type="ChEBI" id="CHEBI:57783"/>
        <dbReference type="ChEBI" id="CHEBI:58349"/>
        <dbReference type="ChEBI" id="CHEBI:68483"/>
        <dbReference type="ChEBI" id="CHEBI:70757"/>
        <dbReference type="EC" id="1.3.1.98"/>
    </reaction>
</comment>